<dbReference type="SUPFAM" id="SSF55785">
    <property type="entry name" value="PYP-like sensor domain (PAS domain)"/>
    <property type="match status" value="2"/>
</dbReference>
<feature type="transmembrane region" description="Helical" evidence="1">
    <location>
        <begin position="80"/>
        <end position="104"/>
    </location>
</feature>
<reference evidence="7 8" key="1">
    <citation type="submission" date="2019-07" db="EMBL/GenBank/DDBJ databases">
        <title>Genomic Encyclopedia of Type Strains, Phase III (KMG-III): the genomes of soil and plant-associated and newly described type strains.</title>
        <authorList>
            <person name="Whitman W."/>
        </authorList>
    </citation>
    <scope>NUCLEOTIDE SEQUENCE [LARGE SCALE GENOMIC DNA]</scope>
    <source>
        <strain evidence="7 8">BL24</strain>
    </source>
</reference>
<gene>
    <name evidence="7" type="ORF">BCM02_112219</name>
</gene>
<evidence type="ECO:0000256" key="1">
    <source>
        <dbReference type="PROSITE-ProRule" id="PRU00244"/>
    </source>
</evidence>
<dbReference type="InterPro" id="IPR000014">
    <property type="entry name" value="PAS"/>
</dbReference>
<comment type="caution">
    <text evidence="1">Lacks conserved residue(s) required for the propagation of feature annotation.</text>
</comment>
<evidence type="ECO:0000313" key="7">
    <source>
        <dbReference type="EMBL" id="TYP70239.1"/>
    </source>
</evidence>
<proteinExistence type="predicted"/>
<feature type="transmembrane region" description="Helical" evidence="1">
    <location>
        <begin position="396"/>
        <end position="417"/>
    </location>
</feature>
<dbReference type="SUPFAM" id="SSF55073">
    <property type="entry name" value="Nucleotide cyclase"/>
    <property type="match status" value="1"/>
</dbReference>
<keyword evidence="1" id="KW-1133">Transmembrane helix</keyword>
<dbReference type="PROSITE" id="PS50112">
    <property type="entry name" value="PAS"/>
    <property type="match status" value="2"/>
</dbReference>
<dbReference type="PROSITE" id="PS50113">
    <property type="entry name" value="PAC"/>
    <property type="match status" value="1"/>
</dbReference>
<dbReference type="NCBIfam" id="TIGR00229">
    <property type="entry name" value="sensory_box"/>
    <property type="match status" value="2"/>
</dbReference>
<organism evidence="7 8">
    <name type="scientific">Paenibacillus methanolicus</name>
    <dbReference type="NCBI Taxonomy" id="582686"/>
    <lineage>
        <taxon>Bacteria</taxon>
        <taxon>Bacillati</taxon>
        <taxon>Bacillota</taxon>
        <taxon>Bacilli</taxon>
        <taxon>Bacillales</taxon>
        <taxon>Paenibacillaceae</taxon>
        <taxon>Paenibacillus</taxon>
    </lineage>
</organism>
<dbReference type="SMART" id="SM00052">
    <property type="entry name" value="EAL"/>
    <property type="match status" value="1"/>
</dbReference>
<feature type="transmembrane region" description="Helical" evidence="1">
    <location>
        <begin position="12"/>
        <end position="31"/>
    </location>
</feature>
<evidence type="ECO:0000259" key="2">
    <source>
        <dbReference type="PROSITE" id="PS50112"/>
    </source>
</evidence>
<dbReference type="InterPro" id="IPR052155">
    <property type="entry name" value="Biofilm_reg_signaling"/>
</dbReference>
<feature type="domain" description="PAS" evidence="2">
    <location>
        <begin position="259"/>
        <end position="297"/>
    </location>
</feature>
<keyword evidence="1" id="KW-0812">Transmembrane</keyword>
<dbReference type="PROSITE" id="PS50883">
    <property type="entry name" value="EAL"/>
    <property type="match status" value="1"/>
</dbReference>
<dbReference type="InterPro" id="IPR000700">
    <property type="entry name" value="PAS-assoc_C"/>
</dbReference>
<feature type="domain" description="GGDEF" evidence="5">
    <location>
        <begin position="537"/>
        <end position="669"/>
    </location>
</feature>
<feature type="transmembrane region" description="Helical" evidence="1">
    <location>
        <begin position="47"/>
        <end position="68"/>
    </location>
</feature>
<dbReference type="PROSITE" id="PS50924">
    <property type="entry name" value="MHYT"/>
    <property type="match status" value="1"/>
</dbReference>
<feature type="domain" description="PAS" evidence="2">
    <location>
        <begin position="381"/>
        <end position="438"/>
    </location>
</feature>
<dbReference type="SMART" id="SM00091">
    <property type="entry name" value="PAS"/>
    <property type="match status" value="2"/>
</dbReference>
<feature type="domain" description="PAC" evidence="3">
    <location>
        <begin position="330"/>
        <end position="380"/>
    </location>
</feature>
<comment type="caution">
    <text evidence="7">The sequence shown here is derived from an EMBL/GenBank/DDBJ whole genome shotgun (WGS) entry which is preliminary data.</text>
</comment>
<feature type="transmembrane region" description="Helical" evidence="1">
    <location>
        <begin position="178"/>
        <end position="199"/>
    </location>
</feature>
<dbReference type="CDD" id="cd01948">
    <property type="entry name" value="EAL"/>
    <property type="match status" value="1"/>
</dbReference>
<dbReference type="InterPro" id="IPR029787">
    <property type="entry name" value="Nucleotide_cyclase"/>
</dbReference>
<feature type="transmembrane region" description="Helical" evidence="1">
    <location>
        <begin position="219"/>
        <end position="242"/>
    </location>
</feature>
<dbReference type="InterPro" id="IPR001610">
    <property type="entry name" value="PAC"/>
</dbReference>
<dbReference type="InterPro" id="IPR000160">
    <property type="entry name" value="GGDEF_dom"/>
</dbReference>
<sequence>MNQSQTLMQYYPIGLIVICLIISVFASYIALDLPRLLLASRGKARRYWFMGGSLALGFGLWALHVIGTMAYRREGGAADYYLTALLSSLGVAILVAFACIGLSARREMSAAQMVRNGLLLGLGVCGTHAAGALALDQARIAYSPTLVCVAAVLTILVCVSMQILASRFRSPVSPLSRLVKAACSIAMGTIIAAVQYVGMIALRLSPLASVSTDEFEPNIYFWLAIGVAGWSILVLGIVMLCANFADRRIAQQVALNGSLIEAASDCIVVIDASGRIMEFNPAAERIFGHRREAAVGRFMPELLFTTLLGDSYREAIARYVRDPGDNPFGERTETTGMRADGTMFPLELTVTRIRKADPPILVAFMRDITERRRAEAALRESEERYRKLVHYSPDPVIVHLNGMILFVNSAAAVTLGAKEPEELMGRFLADFIHPDDREIAEIGLNTPPNRLSESGPAELRCYKLSGELIDLEVKSIFVKWNGRGVMQTIARDVTAKKQAAQTIRQMAYYDRLTGLPNRNLFLELVHGHLRQCAEGGAEAAVMFIDLDRFKTINDTLGHHVGDELLKAFSGVLASSMRKGDILSRIAGDEFLVLVPSTTESEASDIARTILSHANTPFMIEGHSLIVTPSIGISMFPKDSEEAEELIKYADAAMYRTKELGKNGYSFYDSNVRTISSREMQLEQGLHKALEQDEFLLHYQPRFDLHSGRMAGVEALVRWHSPEYGMVSPAEFIPLAEESGLIVPIGELILRKACEQNRRWIDAGYPPVRMAVNLSLVQFRQAHLVDRIEQVLRETGLPGELLELEITESVASQNERAVAERLQAVKARGITVSIDDFGTGYSSLSYLRQYPLDVLKIDRSFIRNLPHSSDDTAIVQAIIAMAHSLHLSVCAEGVETKEQLDFLREHGCSEVQGYYLSKPKAAEEIETILGTTIASRIESAS</sequence>
<dbReference type="InterPro" id="IPR043128">
    <property type="entry name" value="Rev_trsase/Diguanyl_cyclase"/>
</dbReference>
<evidence type="ECO:0000259" key="6">
    <source>
        <dbReference type="PROSITE" id="PS50924"/>
    </source>
</evidence>
<evidence type="ECO:0000313" key="8">
    <source>
        <dbReference type="Proteomes" id="UP000323257"/>
    </source>
</evidence>
<dbReference type="NCBIfam" id="TIGR00254">
    <property type="entry name" value="GGDEF"/>
    <property type="match status" value="1"/>
</dbReference>
<dbReference type="GO" id="GO:0016020">
    <property type="term" value="C:membrane"/>
    <property type="evidence" value="ECO:0007669"/>
    <property type="project" value="UniProtKB-UniRule"/>
</dbReference>
<dbReference type="FunFam" id="3.30.70.270:FF:000001">
    <property type="entry name" value="Diguanylate cyclase domain protein"/>
    <property type="match status" value="1"/>
</dbReference>
<dbReference type="CDD" id="cd01949">
    <property type="entry name" value="GGDEF"/>
    <property type="match status" value="1"/>
</dbReference>
<dbReference type="Pfam" id="PF00563">
    <property type="entry name" value="EAL"/>
    <property type="match status" value="1"/>
</dbReference>
<feature type="domain" description="MHYT" evidence="6">
    <location>
        <begin position="11"/>
        <end position="205"/>
    </location>
</feature>
<dbReference type="OrthoDB" id="9759607at2"/>
<dbReference type="Pfam" id="PF00990">
    <property type="entry name" value="GGDEF"/>
    <property type="match status" value="1"/>
</dbReference>
<evidence type="ECO:0000259" key="5">
    <source>
        <dbReference type="PROSITE" id="PS50887"/>
    </source>
</evidence>
<dbReference type="RefSeq" id="WP_148932587.1">
    <property type="nucleotide sequence ID" value="NZ_VNHS01000012.1"/>
</dbReference>
<dbReference type="InterPro" id="IPR001633">
    <property type="entry name" value="EAL_dom"/>
</dbReference>
<feature type="domain" description="EAL" evidence="4">
    <location>
        <begin position="678"/>
        <end position="932"/>
    </location>
</feature>
<dbReference type="Pfam" id="PF03707">
    <property type="entry name" value="MHYT"/>
    <property type="match status" value="1"/>
</dbReference>
<dbReference type="FunFam" id="3.20.20.450:FF:000001">
    <property type="entry name" value="Cyclic di-GMP phosphodiesterase yahA"/>
    <property type="match status" value="1"/>
</dbReference>
<keyword evidence="8" id="KW-1185">Reference proteome</keyword>
<feature type="transmembrane region" description="Helical" evidence="1">
    <location>
        <begin position="116"/>
        <end position="135"/>
    </location>
</feature>
<dbReference type="AlphaFoldDB" id="A0A5S5BT71"/>
<dbReference type="EMBL" id="VNHS01000012">
    <property type="protein sequence ID" value="TYP70239.1"/>
    <property type="molecule type" value="Genomic_DNA"/>
</dbReference>
<feature type="transmembrane region" description="Helical" evidence="1">
    <location>
        <begin position="141"/>
        <end position="166"/>
    </location>
</feature>
<dbReference type="InterPro" id="IPR035919">
    <property type="entry name" value="EAL_sf"/>
</dbReference>
<dbReference type="Proteomes" id="UP000323257">
    <property type="component" value="Unassembled WGS sequence"/>
</dbReference>
<dbReference type="PANTHER" id="PTHR44757">
    <property type="entry name" value="DIGUANYLATE CYCLASE DGCP"/>
    <property type="match status" value="1"/>
</dbReference>
<evidence type="ECO:0000259" key="3">
    <source>
        <dbReference type="PROSITE" id="PS50113"/>
    </source>
</evidence>
<dbReference type="SMART" id="SM00086">
    <property type="entry name" value="PAC"/>
    <property type="match status" value="2"/>
</dbReference>
<dbReference type="SMART" id="SM00267">
    <property type="entry name" value="GGDEF"/>
    <property type="match status" value="1"/>
</dbReference>
<dbReference type="InterPro" id="IPR005330">
    <property type="entry name" value="MHYT_dom"/>
</dbReference>
<name>A0A5S5BT71_9BACL</name>
<protein>
    <submittedName>
        <fullName evidence="7">PAS domain S-box-containing protein/diguanylate cyclase (GGDEF)-like protein</fullName>
    </submittedName>
</protein>
<dbReference type="CDD" id="cd00130">
    <property type="entry name" value="PAS"/>
    <property type="match status" value="2"/>
</dbReference>
<keyword evidence="1" id="KW-0472">Membrane</keyword>
<dbReference type="PROSITE" id="PS50887">
    <property type="entry name" value="GGDEF"/>
    <property type="match status" value="1"/>
</dbReference>
<dbReference type="Gene3D" id="3.20.20.450">
    <property type="entry name" value="EAL domain"/>
    <property type="match status" value="1"/>
</dbReference>
<dbReference type="PANTHER" id="PTHR44757:SF2">
    <property type="entry name" value="BIOFILM ARCHITECTURE MAINTENANCE PROTEIN MBAA"/>
    <property type="match status" value="1"/>
</dbReference>
<dbReference type="Gene3D" id="3.30.70.270">
    <property type="match status" value="1"/>
</dbReference>
<dbReference type="Pfam" id="PF13426">
    <property type="entry name" value="PAS_9"/>
    <property type="match status" value="2"/>
</dbReference>
<evidence type="ECO:0000259" key="4">
    <source>
        <dbReference type="PROSITE" id="PS50883"/>
    </source>
</evidence>
<dbReference type="SUPFAM" id="SSF141868">
    <property type="entry name" value="EAL domain-like"/>
    <property type="match status" value="1"/>
</dbReference>
<dbReference type="InterPro" id="IPR035965">
    <property type="entry name" value="PAS-like_dom_sf"/>
</dbReference>
<dbReference type="Gene3D" id="3.30.450.20">
    <property type="entry name" value="PAS domain"/>
    <property type="match status" value="2"/>
</dbReference>
<accession>A0A5S5BT71</accession>